<gene>
    <name evidence="1" type="ORF">A3C17_01135</name>
</gene>
<protein>
    <submittedName>
        <fullName evidence="1">Uncharacterized protein</fullName>
    </submittedName>
</protein>
<reference evidence="1 2" key="1">
    <citation type="journal article" date="2016" name="Nat. Commun.">
        <title>Thousands of microbial genomes shed light on interconnected biogeochemical processes in an aquifer system.</title>
        <authorList>
            <person name="Anantharaman K."/>
            <person name="Brown C.T."/>
            <person name="Hug L.A."/>
            <person name="Sharon I."/>
            <person name="Castelle C.J."/>
            <person name="Probst A.J."/>
            <person name="Thomas B.C."/>
            <person name="Singh A."/>
            <person name="Wilkins M.J."/>
            <person name="Karaoz U."/>
            <person name="Brodie E.L."/>
            <person name="Williams K.H."/>
            <person name="Hubbard S.S."/>
            <person name="Banfield J.F."/>
        </authorList>
    </citation>
    <scope>NUCLEOTIDE SEQUENCE [LARGE SCALE GENOMIC DNA]</scope>
</reference>
<accession>A0A1F7TYL0</accession>
<evidence type="ECO:0000313" key="2">
    <source>
        <dbReference type="Proteomes" id="UP000177097"/>
    </source>
</evidence>
<dbReference type="STRING" id="1802389.A3C17_01135"/>
<dbReference type="Proteomes" id="UP000177097">
    <property type="component" value="Unassembled WGS sequence"/>
</dbReference>
<evidence type="ECO:0000313" key="1">
    <source>
        <dbReference type="EMBL" id="OGL71099.1"/>
    </source>
</evidence>
<name>A0A1F7TYL0_9BACT</name>
<comment type="caution">
    <text evidence="1">The sequence shown here is derived from an EMBL/GenBank/DDBJ whole genome shotgun (WGS) entry which is preliminary data.</text>
</comment>
<proteinExistence type="predicted"/>
<sequence length="62" mass="7207">MALRFILPNARGWSPPFGLVDASRHIAEQRLCEIPPMYYRTGRYFASAARVGRNSEKHFYSF</sequence>
<organism evidence="1 2">
    <name type="scientific">Candidatus Uhrbacteria bacterium RIFCSPHIGHO2_02_FULL_53_13</name>
    <dbReference type="NCBI Taxonomy" id="1802389"/>
    <lineage>
        <taxon>Bacteria</taxon>
        <taxon>Candidatus Uhriibacteriota</taxon>
    </lineage>
</organism>
<dbReference type="AlphaFoldDB" id="A0A1F7TYL0"/>
<dbReference type="EMBL" id="MGDX01000017">
    <property type="protein sequence ID" value="OGL71099.1"/>
    <property type="molecule type" value="Genomic_DNA"/>
</dbReference>